<gene>
    <name evidence="1" type="ORF">AVEN_168743_1</name>
</gene>
<sequence>MQRPTEGKIIEDSYLCLYFVRCPDARLHRHAGQMPVPSHLHQFQGRTPEKVPEVVLRKKELGQGRSNMRQRVFCLSGRQNTGFAS</sequence>
<accession>A0A4Y1ZL36</accession>
<dbReference type="Proteomes" id="UP000499080">
    <property type="component" value="Unassembled WGS sequence"/>
</dbReference>
<dbReference type="EMBL" id="BGPR01075427">
    <property type="protein sequence ID" value="GBL55335.1"/>
    <property type="molecule type" value="Genomic_DNA"/>
</dbReference>
<evidence type="ECO:0000313" key="1">
    <source>
        <dbReference type="EMBL" id="GBL55335.1"/>
    </source>
</evidence>
<evidence type="ECO:0000313" key="2">
    <source>
        <dbReference type="Proteomes" id="UP000499080"/>
    </source>
</evidence>
<protein>
    <submittedName>
        <fullName evidence="1">Uncharacterized protein</fullName>
    </submittedName>
</protein>
<comment type="caution">
    <text evidence="1">The sequence shown here is derived from an EMBL/GenBank/DDBJ whole genome shotgun (WGS) entry which is preliminary data.</text>
</comment>
<name>A0A4Y1ZL36_ARAVE</name>
<reference evidence="1 2" key="1">
    <citation type="journal article" date="2019" name="Sci. Rep.">
        <title>Orb-weaving spider Araneus ventricosus genome elucidates the spidroin gene catalogue.</title>
        <authorList>
            <person name="Kono N."/>
            <person name="Nakamura H."/>
            <person name="Ohtoshi R."/>
            <person name="Moran D.A.P."/>
            <person name="Shinohara A."/>
            <person name="Yoshida Y."/>
            <person name="Fujiwara M."/>
            <person name="Mori M."/>
            <person name="Tomita M."/>
            <person name="Arakawa K."/>
        </authorList>
    </citation>
    <scope>NUCLEOTIDE SEQUENCE [LARGE SCALE GENOMIC DNA]</scope>
</reference>
<dbReference type="AlphaFoldDB" id="A0A4Y1ZL36"/>
<organism evidence="1 2">
    <name type="scientific">Araneus ventricosus</name>
    <name type="common">Orbweaver spider</name>
    <name type="synonym">Epeira ventricosa</name>
    <dbReference type="NCBI Taxonomy" id="182803"/>
    <lineage>
        <taxon>Eukaryota</taxon>
        <taxon>Metazoa</taxon>
        <taxon>Ecdysozoa</taxon>
        <taxon>Arthropoda</taxon>
        <taxon>Chelicerata</taxon>
        <taxon>Arachnida</taxon>
        <taxon>Araneae</taxon>
        <taxon>Araneomorphae</taxon>
        <taxon>Entelegynae</taxon>
        <taxon>Araneoidea</taxon>
        <taxon>Araneidae</taxon>
        <taxon>Araneus</taxon>
    </lineage>
</organism>
<keyword evidence="2" id="KW-1185">Reference proteome</keyword>
<proteinExistence type="predicted"/>